<dbReference type="InterPro" id="IPR027417">
    <property type="entry name" value="P-loop_NTPase"/>
</dbReference>
<comment type="similarity">
    <text evidence="2">Belongs to the TRAFAC class TrmE-Era-EngA-EngB-Septin-like GTPase superfamily. EngB GTPase family.</text>
</comment>
<evidence type="ECO:0000259" key="10">
    <source>
        <dbReference type="PROSITE" id="PS51706"/>
    </source>
</evidence>
<dbReference type="GO" id="GO:0051301">
    <property type="term" value="P:cell division"/>
    <property type="evidence" value="ECO:0007669"/>
    <property type="project" value="UniProtKB-KW"/>
</dbReference>
<dbReference type="Pfam" id="PF01926">
    <property type="entry name" value="MMR_HSR1"/>
    <property type="match status" value="1"/>
</dbReference>
<comment type="caution">
    <text evidence="11">The sequence shown here is derived from an EMBL/GenBank/DDBJ whole genome shotgun (WGS) entry which is preliminary data.</text>
</comment>
<gene>
    <name evidence="11" type="ORF">BcabD6B2_34910</name>
</gene>
<organism evidence="11 12">
    <name type="scientific">Babesia caballi</name>
    <dbReference type="NCBI Taxonomy" id="5871"/>
    <lineage>
        <taxon>Eukaryota</taxon>
        <taxon>Sar</taxon>
        <taxon>Alveolata</taxon>
        <taxon>Apicomplexa</taxon>
        <taxon>Aconoidasida</taxon>
        <taxon>Piroplasmida</taxon>
        <taxon>Babesiidae</taxon>
        <taxon>Babesia</taxon>
    </lineage>
</organism>
<evidence type="ECO:0000256" key="8">
    <source>
        <dbReference type="ARBA" id="ARBA00023210"/>
    </source>
</evidence>
<dbReference type="SUPFAM" id="SSF52540">
    <property type="entry name" value="P-loop containing nucleoside triphosphate hydrolases"/>
    <property type="match status" value="1"/>
</dbReference>
<keyword evidence="7" id="KW-0342">GTP-binding</keyword>
<feature type="domain" description="EngB-type G" evidence="10">
    <location>
        <begin position="86"/>
        <end position="263"/>
    </location>
</feature>
<keyword evidence="5" id="KW-0547">Nucleotide-binding</keyword>
<evidence type="ECO:0000256" key="6">
    <source>
        <dbReference type="ARBA" id="ARBA00022842"/>
    </source>
</evidence>
<evidence type="ECO:0000256" key="1">
    <source>
        <dbReference type="ARBA" id="ARBA00001946"/>
    </source>
</evidence>
<proteinExistence type="inferred from homology"/>
<protein>
    <submittedName>
        <fullName evidence="11">GTP-binding protein, putative</fullName>
    </submittedName>
</protein>
<keyword evidence="3" id="KW-0132">Cell division</keyword>
<dbReference type="NCBIfam" id="TIGR03598">
    <property type="entry name" value="GTPase_YsxC"/>
    <property type="match status" value="1"/>
</dbReference>
<reference evidence="11 12" key="1">
    <citation type="submission" date="2021-06" db="EMBL/GenBank/DDBJ databases">
        <title>Genome sequence of Babesia caballi.</title>
        <authorList>
            <person name="Yamagishi J."/>
            <person name="Kidaka T."/>
            <person name="Ochi A."/>
        </authorList>
    </citation>
    <scope>NUCLEOTIDE SEQUENCE [LARGE SCALE GENOMIC DNA]</scope>
    <source>
        <strain evidence="11">USDA-D6B2</strain>
    </source>
</reference>
<evidence type="ECO:0000256" key="9">
    <source>
        <dbReference type="ARBA" id="ARBA00023306"/>
    </source>
</evidence>
<dbReference type="HAMAP" id="MF_00321">
    <property type="entry name" value="GTPase_EngB"/>
    <property type="match status" value="1"/>
</dbReference>
<evidence type="ECO:0000256" key="7">
    <source>
        <dbReference type="ARBA" id="ARBA00023134"/>
    </source>
</evidence>
<dbReference type="GO" id="GO:0005525">
    <property type="term" value="F:GTP binding"/>
    <property type="evidence" value="ECO:0007669"/>
    <property type="project" value="UniProtKB-KW"/>
</dbReference>
<dbReference type="InterPro" id="IPR019987">
    <property type="entry name" value="GTP-bd_ribosome_bio_YsxC"/>
</dbReference>
<evidence type="ECO:0000313" key="12">
    <source>
        <dbReference type="Proteomes" id="UP001497744"/>
    </source>
</evidence>
<dbReference type="EMBL" id="BPLF01000003">
    <property type="protein sequence ID" value="GIX64056.1"/>
    <property type="molecule type" value="Genomic_DNA"/>
</dbReference>
<dbReference type="CDD" id="cd01876">
    <property type="entry name" value="YihA_EngB"/>
    <property type="match status" value="1"/>
</dbReference>
<keyword evidence="8" id="KW-0717">Septation</keyword>
<dbReference type="InterPro" id="IPR030393">
    <property type="entry name" value="G_ENGB_dom"/>
</dbReference>
<dbReference type="InterPro" id="IPR006073">
    <property type="entry name" value="GTP-bd"/>
</dbReference>
<dbReference type="Gene3D" id="3.40.50.300">
    <property type="entry name" value="P-loop containing nucleotide triphosphate hydrolases"/>
    <property type="match status" value="1"/>
</dbReference>
<dbReference type="AlphaFoldDB" id="A0AAV4LW41"/>
<evidence type="ECO:0000313" key="11">
    <source>
        <dbReference type="EMBL" id="GIX64056.1"/>
    </source>
</evidence>
<evidence type="ECO:0000256" key="2">
    <source>
        <dbReference type="ARBA" id="ARBA00009638"/>
    </source>
</evidence>
<evidence type="ECO:0000256" key="3">
    <source>
        <dbReference type="ARBA" id="ARBA00022618"/>
    </source>
</evidence>
<dbReference type="Proteomes" id="UP001497744">
    <property type="component" value="Unassembled WGS sequence"/>
</dbReference>
<comment type="cofactor">
    <cofactor evidence="1">
        <name>Mg(2+)</name>
        <dbReference type="ChEBI" id="CHEBI:18420"/>
    </cofactor>
</comment>
<name>A0AAV4LW41_BABCB</name>
<evidence type="ECO:0000256" key="5">
    <source>
        <dbReference type="ARBA" id="ARBA00022741"/>
    </source>
</evidence>
<dbReference type="PANTHER" id="PTHR11649">
    <property type="entry name" value="MSS1/TRME-RELATED GTP-BINDING PROTEIN"/>
    <property type="match status" value="1"/>
</dbReference>
<evidence type="ECO:0000256" key="4">
    <source>
        <dbReference type="ARBA" id="ARBA00022723"/>
    </source>
</evidence>
<accession>A0AAV4LW41</accession>
<keyword evidence="9" id="KW-0131">Cell cycle</keyword>
<dbReference type="PROSITE" id="PS51706">
    <property type="entry name" value="G_ENGB"/>
    <property type="match status" value="1"/>
</dbReference>
<dbReference type="RefSeq" id="XP_067716125.1">
    <property type="nucleotide sequence ID" value="XM_067860024.1"/>
</dbReference>
<dbReference type="GeneID" id="94195537"/>
<dbReference type="PANTHER" id="PTHR11649:SF13">
    <property type="entry name" value="ENGB-TYPE G DOMAIN-CONTAINING PROTEIN"/>
    <property type="match status" value="1"/>
</dbReference>
<dbReference type="GO" id="GO:0046872">
    <property type="term" value="F:metal ion binding"/>
    <property type="evidence" value="ECO:0007669"/>
    <property type="project" value="UniProtKB-KW"/>
</dbReference>
<keyword evidence="12" id="KW-1185">Reference proteome</keyword>
<sequence>MLYTKKLLYALQQLKPQGGRSVPLSDNTLKEVILKAIGKPTSSDEMRYFKRNNKAKQVAPCFAGEIRPRLKLMTCAVDHSELPPATLPEVAFYGRTNSGKSCLVNSICGRYGVCTVKDLPGTTRKLHFYKVGSPPSIILVDMPGYGYSSAKEDLTVQWNEFSLSYLKHRESLKLVVILVDSRVGLKQSDLEVINFCDKHRIRWQVVLAKADTMKPVLLAKMIHKVRLETSAFRASNGKVIAVSATKNQNLDELRAVVDAFKVDKHMAHLYARSRDKLKSDGVRKPYGIASNEIPTIQRGITHNGTGRLELDTQTDSAPLEQYDLWQYIKETRNAYGPDQVVLKCVAGIFAKMKPPPGLIVDFTPKAESTLTVDTSVPILKSDLTPTYVEVDGNFICDLHVKLEDTLTLNEEPEVKQENLIQDKIASYQRRLSLGMEPVPRIGRPNIGRSYKRVLSIYRKALAPKKLQWNAADREKLTWSATYQKWERWSKKHPQLAREASPPTKRLVVAEGRFVVPMYHR</sequence>
<keyword evidence="6" id="KW-0460">Magnesium</keyword>
<keyword evidence="4" id="KW-0479">Metal-binding</keyword>